<keyword evidence="18" id="KW-0965">Cell junction</keyword>
<keyword evidence="19" id="KW-0735">Signal-anchor</keyword>
<evidence type="ECO:0000256" key="21">
    <source>
        <dbReference type="ARBA" id="ARBA00023034"/>
    </source>
</evidence>
<proteinExistence type="inferred from homology"/>
<evidence type="ECO:0000256" key="18">
    <source>
        <dbReference type="ARBA" id="ARBA00022949"/>
    </source>
</evidence>
<dbReference type="SUPFAM" id="SSF53448">
    <property type="entry name" value="Nucleotide-diphospho-sugar transferases"/>
    <property type="match status" value="1"/>
</dbReference>
<dbReference type="PANTHER" id="PTHR10372">
    <property type="entry name" value="PLAKOPHILLIN-RELATED"/>
    <property type="match status" value="1"/>
</dbReference>
<feature type="compositionally biased region" description="Low complexity" evidence="28">
    <location>
        <begin position="462"/>
        <end position="475"/>
    </location>
</feature>
<dbReference type="SUPFAM" id="SSF48371">
    <property type="entry name" value="ARM repeat"/>
    <property type="match status" value="1"/>
</dbReference>
<evidence type="ECO:0000256" key="28">
    <source>
        <dbReference type="SAM" id="MobiDB-lite"/>
    </source>
</evidence>
<dbReference type="GO" id="GO:0003723">
    <property type="term" value="F:RNA binding"/>
    <property type="evidence" value="ECO:0007669"/>
    <property type="project" value="UniProtKB-KW"/>
</dbReference>
<dbReference type="SMART" id="SM00758">
    <property type="entry name" value="PA14"/>
    <property type="match status" value="1"/>
</dbReference>
<evidence type="ECO:0000256" key="1">
    <source>
        <dbReference type="ARBA" id="ARBA00004123"/>
    </source>
</evidence>
<evidence type="ECO:0000313" key="31">
    <source>
        <dbReference type="Proteomes" id="UP001166674"/>
    </source>
</evidence>
<evidence type="ECO:0000256" key="19">
    <source>
        <dbReference type="ARBA" id="ARBA00022968"/>
    </source>
</evidence>
<dbReference type="PANTHER" id="PTHR10372:SF1">
    <property type="entry name" value="PLAKOPHILIN-3"/>
    <property type="match status" value="1"/>
</dbReference>
<dbReference type="GO" id="GO:0022409">
    <property type="term" value="P:positive regulation of cell-cell adhesion"/>
    <property type="evidence" value="ECO:0007669"/>
    <property type="project" value="UniProtKB-ARBA"/>
</dbReference>
<feature type="repeat" description="ARM" evidence="27">
    <location>
        <begin position="1485"/>
        <end position="1528"/>
    </location>
</feature>
<dbReference type="GO" id="GO:0032580">
    <property type="term" value="C:Golgi cisterna membrane"/>
    <property type="evidence" value="ECO:0007669"/>
    <property type="project" value="UniProtKB-SubCell"/>
</dbReference>
<dbReference type="EMBL" id="JAATJV010146396">
    <property type="protein sequence ID" value="MBZ3870270.1"/>
    <property type="molecule type" value="Genomic_DNA"/>
</dbReference>
<feature type="compositionally biased region" description="Polar residues" evidence="28">
    <location>
        <begin position="621"/>
        <end position="633"/>
    </location>
</feature>
<evidence type="ECO:0000256" key="7">
    <source>
        <dbReference type="ARBA" id="ARBA00005462"/>
    </source>
</evidence>
<dbReference type="GO" id="GO:0005634">
    <property type="term" value="C:nucleus"/>
    <property type="evidence" value="ECO:0007669"/>
    <property type="project" value="UniProtKB-SubCell"/>
</dbReference>
<evidence type="ECO:0000256" key="6">
    <source>
        <dbReference type="ARBA" id="ARBA00004568"/>
    </source>
</evidence>
<evidence type="ECO:0000256" key="2">
    <source>
        <dbReference type="ARBA" id="ARBA00004202"/>
    </source>
</evidence>
<dbReference type="Pfam" id="PF05679">
    <property type="entry name" value="CHGN"/>
    <property type="match status" value="1"/>
</dbReference>
<dbReference type="GO" id="GO:0001533">
    <property type="term" value="C:cornified envelope"/>
    <property type="evidence" value="ECO:0007669"/>
    <property type="project" value="UniProtKB-ARBA"/>
</dbReference>
<evidence type="ECO:0000256" key="4">
    <source>
        <dbReference type="ARBA" id="ARBA00004496"/>
    </source>
</evidence>
<dbReference type="InterPro" id="IPR028435">
    <property type="entry name" value="Plakophilin/d_Catenin"/>
</dbReference>
<dbReference type="InterPro" id="IPR037524">
    <property type="entry name" value="PA14/GLEYA"/>
</dbReference>
<dbReference type="InterPro" id="IPR011658">
    <property type="entry name" value="PA14_dom"/>
</dbReference>
<evidence type="ECO:0000256" key="22">
    <source>
        <dbReference type="ARBA" id="ARBA00023136"/>
    </source>
</evidence>
<comment type="subcellular location">
    <subcellularLocation>
        <location evidence="5">Cell junction</location>
        <location evidence="5">Adherens junction</location>
    </subcellularLocation>
    <subcellularLocation>
        <location evidence="6">Cell junction</location>
        <location evidence="6">Desmosome</location>
    </subcellularLocation>
    <subcellularLocation>
        <location evidence="2">Cell membrane</location>
        <topology evidence="2">Peripheral membrane protein</topology>
    </subcellularLocation>
    <subcellularLocation>
        <location evidence="4">Cytoplasm</location>
    </subcellularLocation>
    <subcellularLocation>
        <location evidence="3">Golgi apparatus</location>
        <location evidence="3">Golgi stack membrane</location>
        <topology evidence="3">Single-pass type II membrane protein</topology>
    </subcellularLocation>
    <subcellularLocation>
        <location evidence="1">Nucleus</location>
    </subcellularLocation>
</comment>
<evidence type="ECO:0000256" key="27">
    <source>
        <dbReference type="PROSITE-ProRule" id="PRU00259"/>
    </source>
</evidence>
<evidence type="ECO:0000256" key="9">
    <source>
        <dbReference type="ARBA" id="ARBA00022475"/>
    </source>
</evidence>
<dbReference type="PROSITE" id="PS51820">
    <property type="entry name" value="PA14"/>
    <property type="match status" value="1"/>
</dbReference>
<gene>
    <name evidence="30" type="ORF">SUZIE_107100</name>
</gene>
<dbReference type="SMART" id="SM00185">
    <property type="entry name" value="ARM"/>
    <property type="match status" value="4"/>
</dbReference>
<evidence type="ECO:0000313" key="30">
    <source>
        <dbReference type="EMBL" id="MBZ3870270.1"/>
    </source>
</evidence>
<feature type="region of interest" description="Disordered" evidence="28">
    <location>
        <begin position="508"/>
        <end position="545"/>
    </location>
</feature>
<dbReference type="GO" id="GO:0030057">
    <property type="term" value="C:desmosome"/>
    <property type="evidence" value="ECO:0007669"/>
    <property type="project" value="UniProtKB-SubCell"/>
</dbReference>
<evidence type="ECO:0000256" key="8">
    <source>
        <dbReference type="ARBA" id="ARBA00009239"/>
    </source>
</evidence>
<evidence type="ECO:0000256" key="15">
    <source>
        <dbReference type="ARBA" id="ARBA00022737"/>
    </source>
</evidence>
<evidence type="ECO:0000256" key="11">
    <source>
        <dbReference type="ARBA" id="ARBA00022490"/>
    </source>
</evidence>
<keyword evidence="23" id="KW-0539">Nucleus</keyword>
<sequence>MPWFPVKKIRKQMKLLLLLLLLTCAAWLTYVHLSLARQGRALRQRLGYGRDGEKLTSVTDGRGVRAVPSTQRAEDSSESHEEEQASDGRDPNTLLPGEPGRPPPLNLTRQAPPWREEYKGQVNLHVFEDWCGGAVGHLRRNLHFPLFPHTRTTVKKLAVSPKWKNYGLRIFGFIHPARDGDVQFSVASDDNSELWLSVDETPAAAQLVAFVGKTGSEWTAPGEFTKFSSQVSKPRRLMASRRYYFELLHKQDDRGSDHVEVGWRAFLPGLKFEVIGSAHISLYTDESTLKMDHVAHVPQSPASHIGGRLPQEEPSADMLRPDPRDTFFLTPRMEPSSLENVLEPCAYAPTYVLKDFPIARYQGLQFVYLSFVYPNDYTRLTHMETDNKCFYRESPLYLERFGFYKYMKMDKEEAEEDEEEVQRRAFLFLSPEDFLAEEDEGELLDSLEPTEMSLTQGSRRSPAPAAPTETAVTPDPATPPSPLDQHIPRHSRALSWAAQAARPLPLFLGRAPPPRAAEKPPSKVYVTRVRPRQRASPRAPRSPLWPPFPGVFLRPRPLPRVQLRAPPHPPRWGRRTGGPQTRELRPPTRAQATQGDQEGQALAPGLAALSADSNSSAEAQRVTSFLSLSQVSRPQLPGEGEEEEEGEDDGTPGDEASEDSEEEATRALGRWREDAIDWQRTFSVGAIDFELLRSDWNDLRCNVSGNLQLPEAEAVDVVAQYMERLNARHSGRFALLRIVNVEKRRDSARGSRFLLELELQERGGGRLRLSEYVFLRLPGARVGDADGESPEPPPAASPRPDGRPELCRPLRLAWRQDVMVHFIVPVKNQARWVAQFLADMTALHARTGDSHFSVVLVDFESDDMDVERALRVAQLPRYQYLRRTGNFERSAGLQAGVDAVEDPSSIVFLCDLHIHFPPNILDGIRKHCVEGSLAFAPVVMRLGCGSSPRNPHGYWEVNGFGLFGIYKSDFDRVGGMNTEEFRDQWGGEDWELLDRVLQAGLEVERLRLRNFYHHYHSKRGMWGTRSRKGPTQSGLEGGAARRPGAAALGVPISSDTHPAVFGHENRQCVAKSSLCPCSPPSLCKQDVGCPQQQAPDGARDTSAGSSVLQDEPWGQRDPGVQQGTLAAMQDSNFLLSALQPEAGVCSLALPSDLQLDRRGAEGPEAERLRAARVQEQVRARLLQMGQQPRHNGAVETEGVTEAARGTSRGQRHTLQAGFSSCSQGLSGDKTSTFRPMAQPAYSPASWSSRSAVDLSCSRRLSSAHNGGSTFGVGYAQPTPPMPARPVSFHERGGVVSRADYDTLSLRSLRLGSGGLDDRYSVMSEQLEPAATPAYRAFAYERQASSSSSRAGGLDWPEASEGPPSRTIRAPAMRTLQRFQSSHRSRGGTGAGPGAGLEPVARAPSVRSLSLSLVDSGHLPDMRGLDSYVGHRTLQRLSSGFDDIDLPSAVKYLMASDPNLQVLGAAYIQHRCYSDAAAKKQARSLQAVPRLVKLFNHANQEVQRHATGAMRNLIYDNADNKLALVEENGIFELLRTLREQDDELRKNVTGILWNLSSSDHLKDRLARDTLEQLTDLVLSPLSGAGGPPLTQQNASEAEIFYNATGFLRNLSSASQATRQKMRECHGLVDALVTYINHALDVGKCEDKSVENAVCVLRNLSYRLYDEMPPSALQRLEGRGRRDPGGAPPGEVVGCFTPQSRRLRELPLAADALTFAEVSKDPKGLEWLWSPQIVGLYNRLLQRCELNRHTTEAAAGALQNITAGDRRWAGVLSRLALEQERILNPLLDRVRTADHHQLRSLTGLIRNLSRNARNKDEMSTKVVSHLIEKLPGSVGEKSPPAEVLVNIIAVLNNLVVASPIAARDLLYFDGLRKLVFIKKKRDSPDSEKSSRAASSLLANLWQYSKLHRDFRAKGYRKEDFLGP</sequence>
<dbReference type="Pfam" id="PF00514">
    <property type="entry name" value="Arm"/>
    <property type="match status" value="1"/>
</dbReference>
<dbReference type="GO" id="GO:0033842">
    <property type="term" value="F:N-acetyl-beta-glucosaminyl-derivative 4-beta-N-acetylgalactosaminyltransferase activity"/>
    <property type="evidence" value="ECO:0007669"/>
    <property type="project" value="UniProtKB-EC"/>
</dbReference>
<dbReference type="FunFam" id="3.90.550.10:FF:000063">
    <property type="entry name" value="Beta-1,4-N-acetylgalactosaminyltransferase"/>
    <property type="match status" value="1"/>
</dbReference>
<feature type="region of interest" description="Disordered" evidence="28">
    <location>
        <begin position="1022"/>
        <end position="1041"/>
    </location>
</feature>
<keyword evidence="12" id="KW-0597">Phosphoprotein</keyword>
<protein>
    <recommendedName>
        <fullName evidence="26">Plakophilin-3</fullName>
        <ecNumber evidence="25">2.4.1.244</ecNumber>
    </recommendedName>
</protein>
<evidence type="ECO:0000256" key="20">
    <source>
        <dbReference type="ARBA" id="ARBA00022989"/>
    </source>
</evidence>
<keyword evidence="21" id="KW-0333">Golgi apparatus</keyword>
<keyword evidence="11" id="KW-0963">Cytoplasm</keyword>
<comment type="similarity">
    <text evidence="7">Belongs to the beta-catenin family.</text>
</comment>
<dbReference type="InterPro" id="IPR029044">
    <property type="entry name" value="Nucleotide-diphossugar_trans"/>
</dbReference>
<evidence type="ECO:0000256" key="26">
    <source>
        <dbReference type="ARBA" id="ARBA00069719"/>
    </source>
</evidence>
<dbReference type="GO" id="GO:0098609">
    <property type="term" value="P:cell-cell adhesion"/>
    <property type="evidence" value="ECO:0007669"/>
    <property type="project" value="InterPro"/>
</dbReference>
<evidence type="ECO:0000256" key="3">
    <source>
        <dbReference type="ARBA" id="ARBA00004447"/>
    </source>
</evidence>
<feature type="compositionally biased region" description="Acidic residues" evidence="28">
    <location>
        <begin position="639"/>
        <end position="662"/>
    </location>
</feature>
<keyword evidence="10" id="KW-0488">Methylation</keyword>
<keyword evidence="16" id="KW-0694">RNA-binding</keyword>
<keyword evidence="13" id="KW-0808">Transferase</keyword>
<dbReference type="Gene3D" id="3.90.550.10">
    <property type="entry name" value="Spore Coat Polysaccharide Biosynthesis Protein SpsA, Chain A"/>
    <property type="match status" value="1"/>
</dbReference>
<dbReference type="GO" id="GO:0002159">
    <property type="term" value="P:desmosome assembly"/>
    <property type="evidence" value="ECO:0007669"/>
    <property type="project" value="UniProtKB-ARBA"/>
</dbReference>
<dbReference type="FunFam" id="1.25.10.10:FF:000199">
    <property type="entry name" value="plakophilin-3"/>
    <property type="match status" value="1"/>
</dbReference>
<evidence type="ECO:0000256" key="23">
    <source>
        <dbReference type="ARBA" id="ARBA00023242"/>
    </source>
</evidence>
<dbReference type="Gene3D" id="1.25.10.10">
    <property type="entry name" value="Leucine-rich Repeat Variant"/>
    <property type="match status" value="1"/>
</dbReference>
<keyword evidence="15" id="KW-0677">Repeat</keyword>
<dbReference type="GO" id="GO:0005912">
    <property type="term" value="C:adherens junction"/>
    <property type="evidence" value="ECO:0007669"/>
    <property type="project" value="UniProtKB-SubCell"/>
</dbReference>
<feature type="region of interest" description="Disordered" evidence="28">
    <location>
        <begin position="620"/>
        <end position="667"/>
    </location>
</feature>
<dbReference type="GO" id="GO:0010468">
    <property type="term" value="P:regulation of gene expression"/>
    <property type="evidence" value="ECO:0007669"/>
    <property type="project" value="UniProtKB-ARBA"/>
</dbReference>
<accession>A0AA41SRH3</accession>
<keyword evidence="17" id="KW-0130">Cell adhesion</keyword>
<keyword evidence="9" id="KW-1003">Cell membrane</keyword>
<dbReference type="InterPro" id="IPR008428">
    <property type="entry name" value="Chond_GalNAc"/>
</dbReference>
<feature type="region of interest" description="Disordered" evidence="28">
    <location>
        <begin position="783"/>
        <end position="804"/>
    </location>
</feature>
<dbReference type="PROSITE" id="PS50176">
    <property type="entry name" value="ARM_REPEAT"/>
    <property type="match status" value="1"/>
</dbReference>
<feature type="region of interest" description="Disordered" evidence="28">
    <location>
        <begin position="452"/>
        <end position="487"/>
    </location>
</feature>
<evidence type="ECO:0000259" key="29">
    <source>
        <dbReference type="PROSITE" id="PS51820"/>
    </source>
</evidence>
<feature type="compositionally biased region" description="Basic and acidic residues" evidence="28">
    <location>
        <begin position="72"/>
        <end position="90"/>
    </location>
</feature>
<comment type="catalytic activity">
    <reaction evidence="24">
        <text>an N-acetyl-beta-D-glucosaminyl derivative + UDP-N-acetyl-alpha-D-galactosamine = an N-acetyl-beta-D-galactosaminyl-(1-&gt;4)-N-acetyl-beta-D-glucosaminyl derivative + UDP + H(+)</text>
        <dbReference type="Rhea" id="RHEA:20493"/>
        <dbReference type="ChEBI" id="CHEBI:15378"/>
        <dbReference type="ChEBI" id="CHEBI:58223"/>
        <dbReference type="ChEBI" id="CHEBI:61631"/>
        <dbReference type="ChEBI" id="CHEBI:67138"/>
        <dbReference type="ChEBI" id="CHEBI:138027"/>
        <dbReference type="EC" id="2.4.1.244"/>
    </reaction>
</comment>
<keyword evidence="20" id="KW-1133">Transmembrane helix</keyword>
<evidence type="ECO:0000256" key="24">
    <source>
        <dbReference type="ARBA" id="ARBA00052364"/>
    </source>
</evidence>
<evidence type="ECO:0000256" key="17">
    <source>
        <dbReference type="ARBA" id="ARBA00022889"/>
    </source>
</evidence>
<evidence type="ECO:0000256" key="13">
    <source>
        <dbReference type="ARBA" id="ARBA00022679"/>
    </source>
</evidence>
<organism evidence="30 31">
    <name type="scientific">Sciurus carolinensis</name>
    <name type="common">Eastern gray squirrel</name>
    <dbReference type="NCBI Taxonomy" id="30640"/>
    <lineage>
        <taxon>Eukaryota</taxon>
        <taxon>Metazoa</taxon>
        <taxon>Chordata</taxon>
        <taxon>Craniata</taxon>
        <taxon>Vertebrata</taxon>
        <taxon>Euteleostomi</taxon>
        <taxon>Mammalia</taxon>
        <taxon>Eutheria</taxon>
        <taxon>Euarchontoglires</taxon>
        <taxon>Glires</taxon>
        <taxon>Rodentia</taxon>
        <taxon>Sciuromorpha</taxon>
        <taxon>Sciuridae</taxon>
        <taxon>Sciurinae</taxon>
        <taxon>Sciurini</taxon>
        <taxon>Sciurus</taxon>
    </lineage>
</organism>
<dbReference type="InterPro" id="IPR011989">
    <property type="entry name" value="ARM-like"/>
</dbReference>
<feature type="domain" description="PA14" evidence="29">
    <location>
        <begin position="109"/>
        <end position="279"/>
    </location>
</feature>
<dbReference type="Proteomes" id="UP001166674">
    <property type="component" value="Unassembled WGS sequence"/>
</dbReference>
<dbReference type="InterPro" id="IPR016024">
    <property type="entry name" value="ARM-type_fold"/>
</dbReference>
<feature type="region of interest" description="Disordered" evidence="28">
    <location>
        <begin position="560"/>
        <end position="599"/>
    </location>
</feature>
<feature type="region of interest" description="Disordered" evidence="28">
    <location>
        <begin position="1087"/>
        <end position="1120"/>
    </location>
</feature>
<evidence type="ECO:0000256" key="12">
    <source>
        <dbReference type="ARBA" id="ARBA00022553"/>
    </source>
</evidence>
<feature type="region of interest" description="Disordered" evidence="28">
    <location>
        <begin position="1346"/>
        <end position="1399"/>
    </location>
</feature>
<comment type="similarity">
    <text evidence="8">Belongs to the chondroitin N-acetylgalactosaminyltransferase family.</text>
</comment>
<reference evidence="30" key="1">
    <citation type="submission" date="2020-03" db="EMBL/GenBank/DDBJ databases">
        <title>Studies in the Genomics of Life Span.</title>
        <authorList>
            <person name="Glass D."/>
        </authorList>
    </citation>
    <scope>NUCLEOTIDE SEQUENCE</scope>
    <source>
        <strain evidence="30">SUZIE</strain>
        <tissue evidence="30">Muscle</tissue>
    </source>
</reference>
<dbReference type="EC" id="2.4.1.244" evidence="25"/>
<comment type="caution">
    <text evidence="30">The sequence shown here is derived from an EMBL/GenBank/DDBJ whole genome shotgun (WGS) entry which is preliminary data.</text>
</comment>
<evidence type="ECO:0000256" key="16">
    <source>
        <dbReference type="ARBA" id="ARBA00022884"/>
    </source>
</evidence>
<evidence type="ECO:0000256" key="14">
    <source>
        <dbReference type="ARBA" id="ARBA00022692"/>
    </source>
</evidence>
<name>A0AA41SRH3_SCICA</name>
<keyword evidence="14" id="KW-0812">Transmembrane</keyword>
<keyword evidence="31" id="KW-1185">Reference proteome</keyword>
<evidence type="ECO:0000256" key="5">
    <source>
        <dbReference type="ARBA" id="ARBA00004536"/>
    </source>
</evidence>
<dbReference type="InterPro" id="IPR000225">
    <property type="entry name" value="Armadillo"/>
</dbReference>
<feature type="region of interest" description="Disordered" evidence="28">
    <location>
        <begin position="52"/>
        <end position="110"/>
    </location>
</feature>
<keyword evidence="22" id="KW-0472">Membrane</keyword>
<evidence type="ECO:0000256" key="10">
    <source>
        <dbReference type="ARBA" id="ARBA00022481"/>
    </source>
</evidence>
<evidence type="ECO:0000256" key="25">
    <source>
        <dbReference type="ARBA" id="ARBA00066730"/>
    </source>
</evidence>